<evidence type="ECO:0000313" key="1">
    <source>
        <dbReference type="Proteomes" id="UP000095286"/>
    </source>
</evidence>
<protein>
    <submittedName>
        <fullName evidence="2">Peptidase S1 domain-containing protein</fullName>
    </submittedName>
</protein>
<name>A0AC35UEE5_9BILA</name>
<proteinExistence type="predicted"/>
<reference evidence="2" key="1">
    <citation type="submission" date="2016-11" db="UniProtKB">
        <authorList>
            <consortium name="WormBaseParasite"/>
        </authorList>
    </citation>
    <scope>IDENTIFICATION</scope>
    <source>
        <strain evidence="2">KR3021</strain>
    </source>
</reference>
<organism evidence="1 2">
    <name type="scientific">Rhabditophanes sp. KR3021</name>
    <dbReference type="NCBI Taxonomy" id="114890"/>
    <lineage>
        <taxon>Eukaryota</taxon>
        <taxon>Metazoa</taxon>
        <taxon>Ecdysozoa</taxon>
        <taxon>Nematoda</taxon>
        <taxon>Chromadorea</taxon>
        <taxon>Rhabditida</taxon>
        <taxon>Tylenchina</taxon>
        <taxon>Panagrolaimomorpha</taxon>
        <taxon>Strongyloidoidea</taxon>
        <taxon>Alloionematidae</taxon>
        <taxon>Rhabditophanes</taxon>
    </lineage>
</organism>
<dbReference type="Proteomes" id="UP000095286">
    <property type="component" value="Unplaced"/>
</dbReference>
<dbReference type="WBParaSite" id="RSKR_0001059650.1">
    <property type="protein sequence ID" value="RSKR_0001059650.1"/>
    <property type="gene ID" value="RSKR_0001059650"/>
</dbReference>
<sequence>MHRPPNNIRSLNGLEFIIGSRSNEYSQHKNCPKGAKFERRVSKVYYHNDFRKANGNPDNDYTIIELTETVPKEHSKCINVVLAASNRVTTFGFHTKRHEGSRIGDSGGELMAESSNERGRFG</sequence>
<evidence type="ECO:0000313" key="2">
    <source>
        <dbReference type="WBParaSite" id="RSKR_0001059650.1"/>
    </source>
</evidence>
<accession>A0AC35UEE5</accession>